<evidence type="ECO:0000256" key="1">
    <source>
        <dbReference type="ARBA" id="ARBA00022747"/>
    </source>
</evidence>
<sequence length="90" mass="10271">MHFFEAGGLNREISKIAQEGARNHGLLNVSVTDFFDVELHFPSIKEQNDISNMLNLVNTEIELLKTKKSLFEKQKKGLMQKLLTGKVRVN</sequence>
<reference evidence="3" key="1">
    <citation type="submission" date="2019-08" db="EMBL/GenBank/DDBJ databases">
        <authorList>
            <person name="Kucharzyk K."/>
            <person name="Murdoch R.W."/>
            <person name="Higgins S."/>
            <person name="Loffler F."/>
        </authorList>
    </citation>
    <scope>NUCLEOTIDE SEQUENCE</scope>
</reference>
<comment type="caution">
    <text evidence="3">The sequence shown here is derived from an EMBL/GenBank/DDBJ whole genome shotgun (WGS) entry which is preliminary data.</text>
</comment>
<dbReference type="AlphaFoldDB" id="A0A645DUW2"/>
<dbReference type="Gene3D" id="1.10.287.1120">
    <property type="entry name" value="Bipartite methylase S protein"/>
    <property type="match status" value="1"/>
</dbReference>
<dbReference type="GO" id="GO:0003677">
    <property type="term" value="F:DNA binding"/>
    <property type="evidence" value="ECO:0007669"/>
    <property type="project" value="UniProtKB-KW"/>
</dbReference>
<gene>
    <name evidence="3" type="ORF">SDC9_140282</name>
</gene>
<organism evidence="3">
    <name type="scientific">bioreactor metagenome</name>
    <dbReference type="NCBI Taxonomy" id="1076179"/>
    <lineage>
        <taxon>unclassified sequences</taxon>
        <taxon>metagenomes</taxon>
        <taxon>ecological metagenomes</taxon>
    </lineage>
</organism>
<evidence type="ECO:0000313" key="3">
    <source>
        <dbReference type="EMBL" id="MPM93146.1"/>
    </source>
</evidence>
<keyword evidence="2" id="KW-0238">DNA-binding</keyword>
<dbReference type="Gene3D" id="3.90.220.20">
    <property type="entry name" value="DNA methylase specificity domains"/>
    <property type="match status" value="1"/>
</dbReference>
<accession>A0A645DUW2</accession>
<proteinExistence type="predicted"/>
<evidence type="ECO:0008006" key="4">
    <source>
        <dbReference type="Google" id="ProtNLM"/>
    </source>
</evidence>
<dbReference type="InterPro" id="IPR044946">
    <property type="entry name" value="Restrct_endonuc_typeI_TRD_sf"/>
</dbReference>
<dbReference type="SUPFAM" id="SSF116734">
    <property type="entry name" value="DNA methylase specificity domain"/>
    <property type="match status" value="1"/>
</dbReference>
<keyword evidence="1" id="KW-0680">Restriction system</keyword>
<protein>
    <recommendedName>
        <fullName evidence="4">Type I restriction modification DNA specificity domain-containing protein</fullName>
    </recommendedName>
</protein>
<evidence type="ECO:0000256" key="2">
    <source>
        <dbReference type="ARBA" id="ARBA00023125"/>
    </source>
</evidence>
<dbReference type="EMBL" id="VSSQ01039991">
    <property type="protein sequence ID" value="MPM93146.1"/>
    <property type="molecule type" value="Genomic_DNA"/>
</dbReference>
<dbReference type="GO" id="GO:0009307">
    <property type="term" value="P:DNA restriction-modification system"/>
    <property type="evidence" value="ECO:0007669"/>
    <property type="project" value="UniProtKB-KW"/>
</dbReference>
<name>A0A645DUW2_9ZZZZ</name>